<dbReference type="Gene3D" id="2.60.40.10">
    <property type="entry name" value="Immunoglobulins"/>
    <property type="match status" value="1"/>
</dbReference>
<dbReference type="SUPFAM" id="SSF49265">
    <property type="entry name" value="Fibronectin type III"/>
    <property type="match status" value="1"/>
</dbReference>
<dbReference type="InterPro" id="IPR013783">
    <property type="entry name" value="Ig-like_fold"/>
</dbReference>
<dbReference type="Pfam" id="PF00041">
    <property type="entry name" value="fn3"/>
    <property type="match status" value="1"/>
</dbReference>
<protein>
    <submittedName>
        <fullName evidence="8">Acid phosphatase</fullName>
    </submittedName>
</protein>
<evidence type="ECO:0000313" key="8">
    <source>
        <dbReference type="EMBL" id="MPQ45217.1"/>
    </source>
</evidence>
<keyword evidence="5" id="KW-0812">Transmembrane</keyword>
<dbReference type="GO" id="GO:0016787">
    <property type="term" value="F:hydrolase activity"/>
    <property type="evidence" value="ECO:0007669"/>
    <property type="project" value="UniProtKB-KW"/>
</dbReference>
<dbReference type="PANTHER" id="PTHR42988">
    <property type="entry name" value="PHOSPHOHYDROLASE"/>
    <property type="match status" value="1"/>
</dbReference>
<dbReference type="SUPFAM" id="SSF56300">
    <property type="entry name" value="Metallo-dependent phosphatases"/>
    <property type="match status" value="1"/>
</dbReference>
<evidence type="ECO:0000313" key="9">
    <source>
        <dbReference type="Proteomes" id="UP000430345"/>
    </source>
</evidence>
<feature type="non-terminal residue" evidence="8">
    <location>
        <position position="1"/>
    </location>
</feature>
<comment type="caution">
    <text evidence="8">The sequence shown here is derived from an EMBL/GenBank/DDBJ whole genome shotgun (WGS) entry which is preliminary data.</text>
</comment>
<sequence length="426" mass="49456">GILMIKHSIKLFFKFFFLIIFIFSLLISCLNKTIKLNKCAKITFAVFSDIQMKDYDSDGKRKLKTALKTYNKYFPNLDAYIISGDLTENGSQLQYDNFINIFNKYSKKDAKLLTVMGNHDYWNELSADEAQKRFENNMETKINTHTILKGYDFINISSENGDCHGTFNENLIQWLKKELNIAKNRDAKKPIFINVHQHIKNTVYGSDLWGNDSLYKVLKDYPQVIVFSGHSHYDINDERSIHQKDFTSVGTSSISYTELEPGKIEGSIPKDFCHFSQGLAVKVYEDNTVEIQRLDFHNNTKIKKPWIIKEPSKKELFTYTDNRKNLVSAPYFNKNATVKINRITSNSATIAFTQGKHEDFVQSYRIELLNEDNKTFYKNLFTFSDFYLGLKNMKNSLTVTLPNLNSNTKYEIKIYAIESFGKESTN</sequence>
<dbReference type="AlphaFoldDB" id="A0A6I1MSR8"/>
<feature type="domain" description="Fibronectin type-III" evidence="6">
    <location>
        <begin position="338"/>
        <end position="422"/>
    </location>
</feature>
<evidence type="ECO:0000256" key="4">
    <source>
        <dbReference type="ARBA" id="ARBA00025742"/>
    </source>
</evidence>
<dbReference type="EMBL" id="WHJC01000510">
    <property type="protein sequence ID" value="MPQ45217.1"/>
    <property type="molecule type" value="Genomic_DNA"/>
</dbReference>
<dbReference type="InterPro" id="IPR050884">
    <property type="entry name" value="CNP_phosphodiesterase-III"/>
</dbReference>
<keyword evidence="2" id="KW-0378">Hydrolase</keyword>
<reference evidence="8 9" key="1">
    <citation type="submission" date="2019-10" db="EMBL/GenBank/DDBJ databases">
        <title>The Genome Sequence of Clostridium tarantellae Isolated from Fish Brain.</title>
        <authorList>
            <person name="Bano L."/>
            <person name="Kiel M."/>
            <person name="Sales G."/>
            <person name="Doxey A.C."/>
            <person name="Mansfield M.J."/>
            <person name="Schiavone M."/>
            <person name="Rossetto O."/>
            <person name="Pirazzini M."/>
            <person name="Dobrindt U."/>
            <person name="Montecucco C."/>
        </authorList>
    </citation>
    <scope>NUCLEOTIDE SEQUENCE [LARGE SCALE GENOMIC DNA]</scope>
    <source>
        <strain evidence="8 9">DSM 3997</strain>
    </source>
</reference>
<dbReference type="CDD" id="cd00063">
    <property type="entry name" value="FN3"/>
    <property type="match status" value="1"/>
</dbReference>
<evidence type="ECO:0000256" key="1">
    <source>
        <dbReference type="ARBA" id="ARBA00022723"/>
    </source>
</evidence>
<dbReference type="Pfam" id="PF00149">
    <property type="entry name" value="Metallophos"/>
    <property type="match status" value="1"/>
</dbReference>
<dbReference type="Gene3D" id="3.60.21.10">
    <property type="match status" value="1"/>
</dbReference>
<evidence type="ECO:0000256" key="5">
    <source>
        <dbReference type="SAM" id="Phobius"/>
    </source>
</evidence>
<comment type="similarity">
    <text evidence="4">Belongs to the cyclic nucleotide phosphodiesterase class-III family.</text>
</comment>
<accession>A0A6I1MSR8</accession>
<dbReference type="InterPro" id="IPR004843">
    <property type="entry name" value="Calcineurin-like_PHP"/>
</dbReference>
<keyword evidence="3" id="KW-0408">Iron</keyword>
<proteinExistence type="inferred from homology"/>
<dbReference type="GO" id="GO:0046872">
    <property type="term" value="F:metal ion binding"/>
    <property type="evidence" value="ECO:0007669"/>
    <property type="project" value="UniProtKB-KW"/>
</dbReference>
<dbReference type="PANTHER" id="PTHR42988:SF2">
    <property type="entry name" value="CYCLIC NUCLEOTIDE PHOSPHODIESTERASE CBUA0032-RELATED"/>
    <property type="match status" value="1"/>
</dbReference>
<feature type="domain" description="Calcineurin-like phosphoesterase" evidence="7">
    <location>
        <begin position="43"/>
        <end position="233"/>
    </location>
</feature>
<feature type="non-terminal residue" evidence="8">
    <location>
        <position position="426"/>
    </location>
</feature>
<gene>
    <name evidence="8" type="ORF">GBZ86_15990</name>
</gene>
<evidence type="ECO:0000256" key="2">
    <source>
        <dbReference type="ARBA" id="ARBA00022801"/>
    </source>
</evidence>
<evidence type="ECO:0000259" key="7">
    <source>
        <dbReference type="Pfam" id="PF00149"/>
    </source>
</evidence>
<dbReference type="InterPro" id="IPR036116">
    <property type="entry name" value="FN3_sf"/>
</dbReference>
<evidence type="ECO:0000256" key="3">
    <source>
        <dbReference type="ARBA" id="ARBA00023004"/>
    </source>
</evidence>
<organism evidence="8 9">
    <name type="scientific">Clostridium tarantellae</name>
    <dbReference type="NCBI Taxonomy" id="39493"/>
    <lineage>
        <taxon>Bacteria</taxon>
        <taxon>Bacillati</taxon>
        <taxon>Bacillota</taxon>
        <taxon>Clostridia</taxon>
        <taxon>Eubacteriales</taxon>
        <taxon>Clostridiaceae</taxon>
        <taxon>Clostridium</taxon>
    </lineage>
</organism>
<dbReference type="InterPro" id="IPR029052">
    <property type="entry name" value="Metallo-depent_PP-like"/>
</dbReference>
<dbReference type="InterPro" id="IPR003961">
    <property type="entry name" value="FN3_dom"/>
</dbReference>
<dbReference type="Proteomes" id="UP000430345">
    <property type="component" value="Unassembled WGS sequence"/>
</dbReference>
<feature type="transmembrane region" description="Helical" evidence="5">
    <location>
        <begin position="12"/>
        <end position="34"/>
    </location>
</feature>
<keyword evidence="5" id="KW-1133">Transmembrane helix</keyword>
<keyword evidence="9" id="KW-1185">Reference proteome</keyword>
<evidence type="ECO:0000259" key="6">
    <source>
        <dbReference type="Pfam" id="PF00041"/>
    </source>
</evidence>
<keyword evidence="1" id="KW-0479">Metal-binding</keyword>
<name>A0A6I1MSR8_9CLOT</name>
<keyword evidence="5" id="KW-0472">Membrane</keyword>